<keyword evidence="10" id="KW-0255">Endonuclease</keyword>
<evidence type="ECO:0000256" key="6">
    <source>
        <dbReference type="ARBA" id="ARBA00022842"/>
    </source>
</evidence>
<dbReference type="InterPro" id="IPR050556">
    <property type="entry name" value="Type_II_TA_system_RNase"/>
</dbReference>
<keyword evidence="3 8" id="KW-0540">Nuclease</keyword>
<dbReference type="InterPro" id="IPR002716">
    <property type="entry name" value="PIN_dom"/>
</dbReference>
<evidence type="ECO:0000256" key="1">
    <source>
        <dbReference type="ARBA" id="ARBA00001946"/>
    </source>
</evidence>
<accession>A0A484HGD4</accession>
<dbReference type="GO" id="GO:0000287">
    <property type="term" value="F:magnesium ion binding"/>
    <property type="evidence" value="ECO:0007669"/>
    <property type="project" value="UniProtKB-UniRule"/>
</dbReference>
<proteinExistence type="inferred from homology"/>
<dbReference type="GO" id="GO:0004519">
    <property type="term" value="F:endonuclease activity"/>
    <property type="evidence" value="ECO:0007669"/>
    <property type="project" value="UniProtKB-KW"/>
</dbReference>
<dbReference type="HAMAP" id="MF_00265">
    <property type="entry name" value="VapC_Nob1"/>
    <property type="match status" value="1"/>
</dbReference>
<dbReference type="InterPro" id="IPR029060">
    <property type="entry name" value="PIN-like_dom_sf"/>
</dbReference>
<comment type="cofactor">
    <cofactor evidence="1 8">
        <name>Mg(2+)</name>
        <dbReference type="ChEBI" id="CHEBI:18420"/>
    </cofactor>
</comment>
<feature type="binding site" evidence="8">
    <location>
        <position position="95"/>
    </location>
    <ligand>
        <name>Mg(2+)</name>
        <dbReference type="ChEBI" id="CHEBI:18420"/>
    </ligand>
</feature>
<feature type="binding site" evidence="8">
    <location>
        <position position="3"/>
    </location>
    <ligand>
        <name>Mg(2+)</name>
        <dbReference type="ChEBI" id="CHEBI:18420"/>
    </ligand>
</feature>
<dbReference type="Pfam" id="PF01850">
    <property type="entry name" value="PIN"/>
    <property type="match status" value="1"/>
</dbReference>
<dbReference type="EMBL" id="CAACVI010000009">
    <property type="protein sequence ID" value="VEN73434.1"/>
    <property type="molecule type" value="Genomic_DNA"/>
</dbReference>
<evidence type="ECO:0000256" key="2">
    <source>
        <dbReference type="ARBA" id="ARBA00022649"/>
    </source>
</evidence>
<dbReference type="GO" id="GO:0090729">
    <property type="term" value="F:toxin activity"/>
    <property type="evidence" value="ECO:0007669"/>
    <property type="project" value="UniProtKB-KW"/>
</dbReference>
<dbReference type="CDD" id="cd09881">
    <property type="entry name" value="PIN_VapC4-5_FitB-like"/>
    <property type="match status" value="1"/>
</dbReference>
<keyword evidence="4 8" id="KW-0479">Metal-binding</keyword>
<dbReference type="PANTHER" id="PTHR33653:SF1">
    <property type="entry name" value="RIBONUCLEASE VAPC2"/>
    <property type="match status" value="1"/>
</dbReference>
<dbReference type="PANTHER" id="PTHR33653">
    <property type="entry name" value="RIBONUCLEASE VAPC2"/>
    <property type="match status" value="1"/>
</dbReference>
<keyword evidence="6 8" id="KW-0460">Magnesium</keyword>
<protein>
    <recommendedName>
        <fullName evidence="8">Ribonuclease VapC</fullName>
        <shortName evidence="8">RNase VapC</shortName>
        <ecNumber evidence="8">3.1.-.-</ecNumber>
    </recommendedName>
    <alternativeName>
        <fullName evidence="8">Toxin VapC</fullName>
    </alternativeName>
</protein>
<evidence type="ECO:0000256" key="7">
    <source>
        <dbReference type="ARBA" id="ARBA00038093"/>
    </source>
</evidence>
<dbReference type="EC" id="3.1.-.-" evidence="8"/>
<keyword evidence="8" id="KW-0800">Toxin</keyword>
<evidence type="ECO:0000256" key="5">
    <source>
        <dbReference type="ARBA" id="ARBA00022801"/>
    </source>
</evidence>
<evidence type="ECO:0000256" key="3">
    <source>
        <dbReference type="ARBA" id="ARBA00022722"/>
    </source>
</evidence>
<keyword evidence="2 8" id="KW-1277">Toxin-antitoxin system</keyword>
<name>A0A484HGD4_9BACT</name>
<dbReference type="SUPFAM" id="SSF88723">
    <property type="entry name" value="PIN domain-like"/>
    <property type="match status" value="1"/>
</dbReference>
<comment type="similarity">
    <text evidence="7 8">Belongs to the PINc/VapC protein family.</text>
</comment>
<gene>
    <name evidence="8 10" type="primary">vapC</name>
    <name evidence="10" type="ORF">EPICR_170051</name>
</gene>
<dbReference type="Gene3D" id="3.40.50.1010">
    <property type="entry name" value="5'-nuclease"/>
    <property type="match status" value="1"/>
</dbReference>
<keyword evidence="5 8" id="KW-0378">Hydrolase</keyword>
<dbReference type="AlphaFoldDB" id="A0A484HGD4"/>
<evidence type="ECO:0000256" key="4">
    <source>
        <dbReference type="ARBA" id="ARBA00022723"/>
    </source>
</evidence>
<dbReference type="GO" id="GO:0004540">
    <property type="term" value="F:RNA nuclease activity"/>
    <property type="evidence" value="ECO:0007669"/>
    <property type="project" value="InterPro"/>
</dbReference>
<dbReference type="InterPro" id="IPR022907">
    <property type="entry name" value="VapC_family"/>
</dbReference>
<organism evidence="10">
    <name type="scientific">uncultured Desulfobacteraceae bacterium</name>
    <dbReference type="NCBI Taxonomy" id="218296"/>
    <lineage>
        <taxon>Bacteria</taxon>
        <taxon>Pseudomonadati</taxon>
        <taxon>Thermodesulfobacteriota</taxon>
        <taxon>Desulfobacteria</taxon>
        <taxon>Desulfobacterales</taxon>
        <taxon>Desulfobacteraceae</taxon>
        <taxon>environmental samples</taxon>
    </lineage>
</organism>
<dbReference type="GO" id="GO:0016787">
    <property type="term" value="F:hydrolase activity"/>
    <property type="evidence" value="ECO:0007669"/>
    <property type="project" value="UniProtKB-KW"/>
</dbReference>
<evidence type="ECO:0000256" key="8">
    <source>
        <dbReference type="HAMAP-Rule" id="MF_00265"/>
    </source>
</evidence>
<evidence type="ECO:0000259" key="9">
    <source>
        <dbReference type="Pfam" id="PF01850"/>
    </source>
</evidence>
<reference evidence="10" key="1">
    <citation type="submission" date="2019-01" db="EMBL/GenBank/DDBJ databases">
        <authorList>
            <consortium name="Genoscope - CEA"/>
            <person name="William W."/>
        </authorList>
    </citation>
    <scope>NUCLEOTIDE SEQUENCE</scope>
    <source>
        <strain evidence="10">CR-1</strain>
    </source>
</reference>
<comment type="function">
    <text evidence="8">Toxic component of a toxin-antitoxin (TA) system. An RNase.</text>
</comment>
<evidence type="ECO:0000313" key="10">
    <source>
        <dbReference type="EMBL" id="VEN73434.1"/>
    </source>
</evidence>
<feature type="domain" description="PIN" evidence="9">
    <location>
        <begin position="1"/>
        <end position="121"/>
    </location>
</feature>
<sequence>MLDTSICIYVIKKRPMAFLEKFNSFERNALCVSVVTYAEMRYGVERSSSRKMNSRILDNFISRLTVFPWDADAALEYGKLRVALEKKGTPIGNMDMLIAAHALSRDCVLVTHNVREFSRIQNLRHEDWA</sequence>